<dbReference type="GO" id="GO:0044528">
    <property type="term" value="P:regulation of mitochondrial mRNA stability"/>
    <property type="evidence" value="ECO:0007669"/>
    <property type="project" value="TreeGrafter"/>
</dbReference>
<dbReference type="InterPro" id="IPR050870">
    <property type="entry name" value="FAST_kinase"/>
</dbReference>
<organism evidence="1 2">
    <name type="scientific">Periophthalmus magnuspinnatus</name>
    <dbReference type="NCBI Taxonomy" id="409849"/>
    <lineage>
        <taxon>Eukaryota</taxon>
        <taxon>Metazoa</taxon>
        <taxon>Chordata</taxon>
        <taxon>Craniata</taxon>
        <taxon>Vertebrata</taxon>
        <taxon>Euteleostomi</taxon>
        <taxon>Actinopterygii</taxon>
        <taxon>Neopterygii</taxon>
        <taxon>Teleostei</taxon>
        <taxon>Neoteleostei</taxon>
        <taxon>Acanthomorphata</taxon>
        <taxon>Gobiaria</taxon>
        <taxon>Gobiiformes</taxon>
        <taxon>Gobioidei</taxon>
        <taxon>Gobiidae</taxon>
        <taxon>Oxudercinae</taxon>
        <taxon>Periophthalmus</taxon>
    </lineage>
</organism>
<sequence>MLRLQCVSLCLRRLLHSGTINRDLVLEQLRVCCIEDHVFDVVGKNKAKLNVDHVSMAVGMLWQFQKEKPQLLRTVDLIKSHPQFLTLRVLAENKITQMDNLMLIDTLYSFLRLNVDQHDSLIQQLVSEAWLRLNKLSMASLSKFSICLSDQHLQHSPLMGHITNIMAQKLLTIDDARILTILMISVSSLVSPSLRDALITRIDHLLDTTDPTNYNNPRRVVQFLRNIKYSHRPLLEKCNQILLINIPRMNYVKLSSIKPYFVSLYLLLSYVARSKR</sequence>
<dbReference type="GO" id="GO:0005759">
    <property type="term" value="C:mitochondrial matrix"/>
    <property type="evidence" value="ECO:0007669"/>
    <property type="project" value="TreeGrafter"/>
</dbReference>
<protein>
    <submittedName>
        <fullName evidence="1">Uncharacterized protein</fullName>
    </submittedName>
</protein>
<dbReference type="AlphaFoldDB" id="A0A3B4B6Z8"/>
<accession>A0A3B4B6Z8</accession>
<proteinExistence type="predicted"/>
<evidence type="ECO:0000313" key="2">
    <source>
        <dbReference type="Proteomes" id="UP000261520"/>
    </source>
</evidence>
<name>A0A3B4B6Z8_9GOBI</name>
<dbReference type="GO" id="GO:0035770">
    <property type="term" value="C:ribonucleoprotein granule"/>
    <property type="evidence" value="ECO:0007669"/>
    <property type="project" value="TreeGrafter"/>
</dbReference>
<dbReference type="Ensembl" id="ENSPMGT00000026342.1">
    <property type="protein sequence ID" value="ENSPMGP00000024720.1"/>
    <property type="gene ID" value="ENSPMGG00000020008.1"/>
</dbReference>
<dbReference type="Proteomes" id="UP000261520">
    <property type="component" value="Unplaced"/>
</dbReference>
<reference evidence="1" key="1">
    <citation type="submission" date="2025-08" db="UniProtKB">
        <authorList>
            <consortium name="Ensembl"/>
        </authorList>
    </citation>
    <scope>IDENTIFICATION</scope>
</reference>
<reference evidence="1" key="2">
    <citation type="submission" date="2025-09" db="UniProtKB">
        <authorList>
            <consortium name="Ensembl"/>
        </authorList>
    </citation>
    <scope>IDENTIFICATION</scope>
</reference>
<dbReference type="GO" id="GO:0000963">
    <property type="term" value="P:mitochondrial RNA processing"/>
    <property type="evidence" value="ECO:0007669"/>
    <property type="project" value="TreeGrafter"/>
</dbReference>
<dbReference type="PANTHER" id="PTHR21228">
    <property type="entry name" value="FAST LEU-RICH DOMAIN-CONTAINING"/>
    <property type="match status" value="1"/>
</dbReference>
<dbReference type="PANTHER" id="PTHR21228:SF29">
    <property type="entry name" value="FAST KINASE DOMAIN-CONTAINING PROTEIN 1, MITOCHONDRIAL"/>
    <property type="match status" value="1"/>
</dbReference>
<keyword evidence="2" id="KW-1185">Reference proteome</keyword>
<evidence type="ECO:0000313" key="1">
    <source>
        <dbReference type="Ensembl" id="ENSPMGP00000024720.1"/>
    </source>
</evidence>
<dbReference type="GO" id="GO:0003723">
    <property type="term" value="F:RNA binding"/>
    <property type="evidence" value="ECO:0007669"/>
    <property type="project" value="TreeGrafter"/>
</dbReference>